<dbReference type="AlphaFoldDB" id="A0A841PIR9"/>
<gene>
    <name evidence="1" type="ORF">HNQ71_005238</name>
</gene>
<dbReference type="EMBL" id="JACHEF010000005">
    <property type="protein sequence ID" value="MBB6412548.1"/>
    <property type="molecule type" value="Genomic_DNA"/>
</dbReference>
<proteinExistence type="predicted"/>
<reference evidence="1 2" key="1">
    <citation type="submission" date="2020-08" db="EMBL/GenBank/DDBJ databases">
        <title>Genomic Encyclopedia of Type Strains, Phase IV (KMG-IV): sequencing the most valuable type-strain genomes for metagenomic binning, comparative biology and taxonomic classification.</title>
        <authorList>
            <person name="Goeker M."/>
        </authorList>
    </citation>
    <scope>NUCLEOTIDE SEQUENCE [LARGE SCALE GENOMIC DNA]</scope>
    <source>
        <strain evidence="1 2">DSM 100039</strain>
    </source>
</reference>
<accession>A0A841PIR9</accession>
<organism evidence="1 2">
    <name type="scientific">Mesorhizobium sangaii</name>
    <dbReference type="NCBI Taxonomy" id="505389"/>
    <lineage>
        <taxon>Bacteria</taxon>
        <taxon>Pseudomonadati</taxon>
        <taxon>Pseudomonadota</taxon>
        <taxon>Alphaproteobacteria</taxon>
        <taxon>Hyphomicrobiales</taxon>
        <taxon>Phyllobacteriaceae</taxon>
        <taxon>Mesorhizobium</taxon>
    </lineage>
</organism>
<evidence type="ECO:0000313" key="2">
    <source>
        <dbReference type="Proteomes" id="UP000556329"/>
    </source>
</evidence>
<name>A0A841PIR9_9HYPH</name>
<protein>
    <submittedName>
        <fullName evidence="1">Uncharacterized protein</fullName>
    </submittedName>
</protein>
<dbReference type="Proteomes" id="UP000556329">
    <property type="component" value="Unassembled WGS sequence"/>
</dbReference>
<comment type="caution">
    <text evidence="1">The sequence shown here is derived from an EMBL/GenBank/DDBJ whole genome shotgun (WGS) entry which is preliminary data.</text>
</comment>
<keyword evidence="2" id="KW-1185">Reference proteome</keyword>
<sequence length="41" mass="4429">MVNGGARISGVRARNIGQVRLRLFSDIETSVAVRSETDLAI</sequence>
<evidence type="ECO:0000313" key="1">
    <source>
        <dbReference type="EMBL" id="MBB6412548.1"/>
    </source>
</evidence>